<evidence type="ECO:0000256" key="1">
    <source>
        <dbReference type="SAM" id="Phobius"/>
    </source>
</evidence>
<gene>
    <name evidence="2" type="ORF">AX774_g5431</name>
</gene>
<protein>
    <submittedName>
        <fullName evidence="2">Uncharacterized protein</fullName>
    </submittedName>
</protein>
<reference evidence="3" key="1">
    <citation type="submission" date="2017-01" db="EMBL/GenBank/DDBJ databases">
        <authorList>
            <person name="Wang Y."/>
            <person name="White M."/>
            <person name="Kvist S."/>
            <person name="Moncalvo J.-M."/>
        </authorList>
    </citation>
    <scope>NUCLEOTIDE SEQUENCE [LARGE SCALE GENOMIC DNA]</scope>
    <source>
        <strain evidence="3">COL-18-3</strain>
    </source>
</reference>
<dbReference type="AlphaFoldDB" id="A0A1R1PJL1"/>
<sequence>MPLLYCELYPVESPSPEEFAANASMLLLLPVLTVFVAAVALALDPAAWLVFISLPSESQYRLMAFSTFPSDIYLAK</sequence>
<keyword evidence="3" id="KW-1185">Reference proteome</keyword>
<keyword evidence="1" id="KW-0472">Membrane</keyword>
<proteinExistence type="predicted"/>
<evidence type="ECO:0000313" key="2">
    <source>
        <dbReference type="EMBL" id="OMH81119.1"/>
    </source>
</evidence>
<organism evidence="2 3">
    <name type="scientific">Zancudomyces culisetae</name>
    <name type="common">Gut fungus</name>
    <name type="synonym">Smittium culisetae</name>
    <dbReference type="NCBI Taxonomy" id="1213189"/>
    <lineage>
        <taxon>Eukaryota</taxon>
        <taxon>Fungi</taxon>
        <taxon>Fungi incertae sedis</taxon>
        <taxon>Zoopagomycota</taxon>
        <taxon>Kickxellomycotina</taxon>
        <taxon>Harpellomycetes</taxon>
        <taxon>Harpellales</taxon>
        <taxon>Legeriomycetaceae</taxon>
        <taxon>Zancudomyces</taxon>
    </lineage>
</organism>
<keyword evidence="1" id="KW-0812">Transmembrane</keyword>
<dbReference type="EMBL" id="LSSK01000973">
    <property type="protein sequence ID" value="OMH81119.1"/>
    <property type="molecule type" value="Genomic_DNA"/>
</dbReference>
<keyword evidence="1" id="KW-1133">Transmembrane helix</keyword>
<evidence type="ECO:0000313" key="3">
    <source>
        <dbReference type="Proteomes" id="UP000188320"/>
    </source>
</evidence>
<name>A0A1R1PJL1_ZANCU</name>
<dbReference type="Proteomes" id="UP000188320">
    <property type="component" value="Unassembled WGS sequence"/>
</dbReference>
<feature type="transmembrane region" description="Helical" evidence="1">
    <location>
        <begin position="20"/>
        <end position="43"/>
    </location>
</feature>
<comment type="caution">
    <text evidence="2">The sequence shown here is derived from an EMBL/GenBank/DDBJ whole genome shotgun (WGS) entry which is preliminary data.</text>
</comment>
<accession>A0A1R1PJL1</accession>